<dbReference type="InterPro" id="IPR018062">
    <property type="entry name" value="HTH_AraC-typ_CS"/>
</dbReference>
<dbReference type="PROSITE" id="PS00041">
    <property type="entry name" value="HTH_ARAC_FAMILY_1"/>
    <property type="match status" value="1"/>
</dbReference>
<feature type="domain" description="HTH araC/xylS-type" evidence="9">
    <location>
        <begin position="177"/>
        <end position="275"/>
    </location>
</feature>
<dbReference type="SUPFAM" id="SSF46689">
    <property type="entry name" value="Homeodomain-like"/>
    <property type="match status" value="2"/>
</dbReference>
<comment type="subcellular location">
    <subcellularLocation>
        <location evidence="1">Cell envelope</location>
    </subcellularLocation>
</comment>
<dbReference type="PANTHER" id="PTHR30532">
    <property type="entry name" value="IRON III DICITRATE-BINDING PERIPLASMIC PROTEIN"/>
    <property type="match status" value="1"/>
</dbReference>
<name>A0ABX3ESC0_9BACL</name>
<feature type="compositionally biased region" description="Low complexity" evidence="8">
    <location>
        <begin position="346"/>
        <end position="376"/>
    </location>
</feature>
<keyword evidence="3" id="KW-0813">Transport</keyword>
<dbReference type="InterPro" id="IPR018060">
    <property type="entry name" value="HTH_AraC"/>
</dbReference>
<dbReference type="Pfam" id="PF01497">
    <property type="entry name" value="Peripla_BP_2"/>
    <property type="match status" value="1"/>
</dbReference>
<evidence type="ECO:0000256" key="6">
    <source>
        <dbReference type="ARBA" id="ARBA00023125"/>
    </source>
</evidence>
<evidence type="ECO:0000313" key="11">
    <source>
        <dbReference type="EMBL" id="OKP90829.1"/>
    </source>
</evidence>
<dbReference type="Proteomes" id="UP000186058">
    <property type="component" value="Unassembled WGS sequence"/>
</dbReference>
<comment type="similarity">
    <text evidence="2">Belongs to the bacterial solute-binding protein 8 family.</text>
</comment>
<dbReference type="EMBL" id="LVWI01000002">
    <property type="protein sequence ID" value="OKP90829.1"/>
    <property type="molecule type" value="Genomic_DNA"/>
</dbReference>
<evidence type="ECO:0000256" key="8">
    <source>
        <dbReference type="SAM" id="MobiDB-lite"/>
    </source>
</evidence>
<dbReference type="InterPro" id="IPR051313">
    <property type="entry name" value="Bact_iron-sidero_bind"/>
</dbReference>
<sequence>MNLKDHILLWNHSFIEIIDIRRSSFSGSAKDVRYKLPASAFLYVIRGSGKVLVDDYIYEFQSATIIHGGKGMVIEILRIAEALEYYLVLYKSVPILPDRKNLLPLLERSNPFNHQYTFVPGNPLPLFDKLNTMHKEWQKGGALEHLQVKALFYQWAHELLWQLHAQNLEPLRPDPLDQAIRYMQNHYSEPITLENLAESLGSSRRTLSRLYRIRLQTSPAQYLIRIRMEKALDLLLNTEASLHDIAIAVGYPDGYYFGRMFKKFYGASPVKYKNSLQNTERWPEMSSVVARYDIADDVFLRYIDYDNHYQFNEGALSMFRNTKPSLLLTLLLCFTLVLSACSSGTGSLSPSGTHAPVTSPSASAGATAATESPADAQTRTISTVKGDIEVPANPQRVVVLYLLGDVLALGVKPIGVSDVYEGAAFEAELKDVQKLGSWFEASPEVILSLNPDLIIVPSEDTYEALHDIAPTVVVPFETMTAEERVSFIGQVLGKEEEGKKLFEGFHANVEESKQKLQEAGILDHTISIMEGGNDRSMAVVTRKQFGRGSQVIYEYLGMKAPEMVQQKIDSATGGDGEPVSFEVLAKYSGDYIFRSSYKGMADLTQDPIWNSIPAVKEGRLLEIDFGLSYYSDIYSLNAQLDYIVESLLAAPRVK</sequence>
<evidence type="ECO:0000259" key="9">
    <source>
        <dbReference type="PROSITE" id="PS01124"/>
    </source>
</evidence>
<comment type="caution">
    <text evidence="11">The sequence shown here is derived from an EMBL/GenBank/DDBJ whole genome shotgun (WGS) entry which is preliminary data.</text>
</comment>
<feature type="domain" description="Fe/B12 periplasmic-binding" evidence="10">
    <location>
        <begin position="396"/>
        <end position="651"/>
    </location>
</feature>
<evidence type="ECO:0000256" key="2">
    <source>
        <dbReference type="ARBA" id="ARBA00008814"/>
    </source>
</evidence>
<evidence type="ECO:0000259" key="10">
    <source>
        <dbReference type="PROSITE" id="PS50983"/>
    </source>
</evidence>
<keyword evidence="4" id="KW-0732">Signal</keyword>
<evidence type="ECO:0000256" key="7">
    <source>
        <dbReference type="ARBA" id="ARBA00023163"/>
    </source>
</evidence>
<dbReference type="SUPFAM" id="SSF53807">
    <property type="entry name" value="Helical backbone' metal receptor"/>
    <property type="match status" value="1"/>
</dbReference>
<dbReference type="PROSITE" id="PS01124">
    <property type="entry name" value="HTH_ARAC_FAMILY_2"/>
    <property type="match status" value="1"/>
</dbReference>
<keyword evidence="5" id="KW-0805">Transcription regulation</keyword>
<reference evidence="11 12" key="1">
    <citation type="submission" date="2016-03" db="EMBL/GenBank/DDBJ databases">
        <authorList>
            <person name="Sant'Anna F.H."/>
            <person name="Ambrosini A."/>
            <person name="Souza R."/>
            <person name="Bach E."/>
            <person name="Fernandes G."/>
            <person name="Balsanelli E."/>
            <person name="Baura V.A."/>
            <person name="Souza E.M."/>
            <person name="Passaglia L."/>
        </authorList>
    </citation>
    <scope>NUCLEOTIDE SEQUENCE [LARGE SCALE GENOMIC DNA]</scope>
    <source>
        <strain evidence="11 12">P26E</strain>
    </source>
</reference>
<dbReference type="RefSeq" id="WP_074106576.1">
    <property type="nucleotide sequence ID" value="NZ_LVWI01000002.1"/>
</dbReference>
<gene>
    <name evidence="11" type="ORF">A3844_02930</name>
</gene>
<proteinExistence type="inferred from homology"/>
<dbReference type="PANTHER" id="PTHR30532:SF29">
    <property type="entry name" value="FE(3+) DICITRATE-BINDING PERIPLASMIC PROTEIN"/>
    <property type="match status" value="1"/>
</dbReference>
<protein>
    <recommendedName>
        <fullName evidence="13">AraC family transcriptional regulator</fullName>
    </recommendedName>
</protein>
<keyword evidence="6" id="KW-0238">DNA-binding</keyword>
<keyword evidence="7" id="KW-0804">Transcription</keyword>
<evidence type="ECO:0000256" key="5">
    <source>
        <dbReference type="ARBA" id="ARBA00023015"/>
    </source>
</evidence>
<evidence type="ECO:0000313" key="12">
    <source>
        <dbReference type="Proteomes" id="UP000186058"/>
    </source>
</evidence>
<evidence type="ECO:0000256" key="3">
    <source>
        <dbReference type="ARBA" id="ARBA00022448"/>
    </source>
</evidence>
<evidence type="ECO:0008006" key="13">
    <source>
        <dbReference type="Google" id="ProtNLM"/>
    </source>
</evidence>
<evidence type="ECO:0000256" key="4">
    <source>
        <dbReference type="ARBA" id="ARBA00022729"/>
    </source>
</evidence>
<dbReference type="Gene3D" id="1.10.10.60">
    <property type="entry name" value="Homeodomain-like"/>
    <property type="match status" value="1"/>
</dbReference>
<dbReference type="Pfam" id="PF12833">
    <property type="entry name" value="HTH_18"/>
    <property type="match status" value="1"/>
</dbReference>
<dbReference type="Gene3D" id="3.40.50.1980">
    <property type="entry name" value="Nitrogenase molybdenum iron protein domain"/>
    <property type="match status" value="2"/>
</dbReference>
<evidence type="ECO:0000256" key="1">
    <source>
        <dbReference type="ARBA" id="ARBA00004196"/>
    </source>
</evidence>
<dbReference type="InterPro" id="IPR009057">
    <property type="entry name" value="Homeodomain-like_sf"/>
</dbReference>
<organism evidence="11 12">
    <name type="scientific">Paenibacillus helianthi</name>
    <dbReference type="NCBI Taxonomy" id="1349432"/>
    <lineage>
        <taxon>Bacteria</taxon>
        <taxon>Bacillati</taxon>
        <taxon>Bacillota</taxon>
        <taxon>Bacilli</taxon>
        <taxon>Bacillales</taxon>
        <taxon>Paenibacillaceae</taxon>
        <taxon>Paenibacillus</taxon>
    </lineage>
</organism>
<dbReference type="InterPro" id="IPR002491">
    <property type="entry name" value="ABC_transptr_periplasmic_BD"/>
</dbReference>
<feature type="region of interest" description="Disordered" evidence="8">
    <location>
        <begin position="346"/>
        <end position="377"/>
    </location>
</feature>
<dbReference type="PROSITE" id="PS50983">
    <property type="entry name" value="FE_B12_PBP"/>
    <property type="match status" value="1"/>
</dbReference>
<keyword evidence="12" id="KW-1185">Reference proteome</keyword>
<dbReference type="SMART" id="SM00342">
    <property type="entry name" value="HTH_ARAC"/>
    <property type="match status" value="1"/>
</dbReference>
<accession>A0ABX3ESC0</accession>